<dbReference type="Gene3D" id="2.70.220.10">
    <property type="entry name" value="Ganglioside GM2 activator"/>
    <property type="match status" value="1"/>
</dbReference>
<dbReference type="GO" id="GO:0006689">
    <property type="term" value="P:ganglioside catabolic process"/>
    <property type="evidence" value="ECO:0007669"/>
    <property type="project" value="InterPro"/>
</dbReference>
<keyword evidence="1 2" id="KW-0732">Signal</keyword>
<feature type="domain" description="MD-2-related lipid-recognition" evidence="3">
    <location>
        <begin position="28"/>
        <end position="172"/>
    </location>
</feature>
<protein>
    <recommendedName>
        <fullName evidence="3">MD-2-related lipid-recognition domain-containing protein</fullName>
    </recommendedName>
</protein>
<evidence type="ECO:0000313" key="4">
    <source>
        <dbReference type="EMBL" id="CAF1234990.1"/>
    </source>
</evidence>
<dbReference type="InterPro" id="IPR036846">
    <property type="entry name" value="GM2-AP_sf"/>
</dbReference>
<evidence type="ECO:0000259" key="3">
    <source>
        <dbReference type="Pfam" id="PF02221"/>
    </source>
</evidence>
<evidence type="ECO:0000313" key="5">
    <source>
        <dbReference type="EMBL" id="CAF3680783.1"/>
    </source>
</evidence>
<dbReference type="EMBL" id="CAJNON010000386">
    <property type="protein sequence ID" value="CAF1234990.1"/>
    <property type="molecule type" value="Genomic_DNA"/>
</dbReference>
<organism evidence="5 6">
    <name type="scientific">Adineta steineri</name>
    <dbReference type="NCBI Taxonomy" id="433720"/>
    <lineage>
        <taxon>Eukaryota</taxon>
        <taxon>Metazoa</taxon>
        <taxon>Spiralia</taxon>
        <taxon>Gnathifera</taxon>
        <taxon>Rotifera</taxon>
        <taxon>Eurotatoria</taxon>
        <taxon>Bdelloidea</taxon>
        <taxon>Adinetida</taxon>
        <taxon>Adinetidae</taxon>
        <taxon>Adineta</taxon>
    </lineage>
</organism>
<dbReference type="InterPro" id="IPR028996">
    <property type="entry name" value="GM2-AP"/>
</dbReference>
<dbReference type="Proteomes" id="UP000663881">
    <property type="component" value="Unassembled WGS sequence"/>
</dbReference>
<evidence type="ECO:0000313" key="6">
    <source>
        <dbReference type="Proteomes" id="UP000663881"/>
    </source>
</evidence>
<dbReference type="Pfam" id="PF02221">
    <property type="entry name" value="E1_DerP2_DerF2"/>
    <property type="match status" value="1"/>
</dbReference>
<dbReference type="SUPFAM" id="SSF63707">
    <property type="entry name" value="Ganglioside M2 (gm2) activator"/>
    <property type="match status" value="1"/>
</dbReference>
<dbReference type="AlphaFoldDB" id="A0A818TBK5"/>
<dbReference type="Proteomes" id="UP000663891">
    <property type="component" value="Unassembled WGS sequence"/>
</dbReference>
<reference evidence="5" key="1">
    <citation type="submission" date="2021-02" db="EMBL/GenBank/DDBJ databases">
        <authorList>
            <person name="Nowell W R."/>
        </authorList>
    </citation>
    <scope>NUCLEOTIDE SEQUENCE</scope>
</reference>
<feature type="chain" id="PRO_5035616495" description="MD-2-related lipid-recognition domain-containing protein" evidence="2">
    <location>
        <begin position="18"/>
        <end position="180"/>
    </location>
</feature>
<accession>A0A818TBK5</accession>
<evidence type="ECO:0000256" key="2">
    <source>
        <dbReference type="SAM" id="SignalP"/>
    </source>
</evidence>
<feature type="signal peptide" evidence="2">
    <location>
        <begin position="1"/>
        <end position="17"/>
    </location>
</feature>
<dbReference type="PANTHER" id="PTHR17357">
    <property type="entry name" value="GM2 GANGLIOSIDE ACTIVATOR PROTEIN"/>
    <property type="match status" value="1"/>
</dbReference>
<dbReference type="EMBL" id="CAJOAY010000507">
    <property type="protein sequence ID" value="CAF3680783.1"/>
    <property type="molecule type" value="Genomic_DNA"/>
</dbReference>
<evidence type="ECO:0000256" key="1">
    <source>
        <dbReference type="ARBA" id="ARBA00022729"/>
    </source>
</evidence>
<dbReference type="OrthoDB" id="9981748at2759"/>
<sequence length="180" mass="20711">MKIYIVIFLLIIQQCLSINSYHIQLDDVDLNSCVENKNVFNILSFNLWSDHLEMPGYLDASLSFRLTQNYSTVHSTYSIQFERKIGPLWINIPCITDSCFGQSLCILIQNSCGSIKSCNKNCQLSTGSHTLEHIRLPLKNSFFEHKIFTKGQYKFKIQIYDNANTIVGCFTGYITLKMNE</sequence>
<dbReference type="GO" id="GO:0008047">
    <property type="term" value="F:enzyme activator activity"/>
    <property type="evidence" value="ECO:0007669"/>
    <property type="project" value="InterPro"/>
</dbReference>
<dbReference type="InterPro" id="IPR003172">
    <property type="entry name" value="ML_dom"/>
</dbReference>
<proteinExistence type="predicted"/>
<comment type="caution">
    <text evidence="5">The sequence shown here is derived from an EMBL/GenBank/DDBJ whole genome shotgun (WGS) entry which is preliminary data.</text>
</comment>
<dbReference type="PANTHER" id="PTHR17357:SF0">
    <property type="entry name" value="GANGLIOSIDE GM2 ACTIVATOR"/>
    <property type="match status" value="1"/>
</dbReference>
<name>A0A818TBK5_9BILA</name>
<dbReference type="GO" id="GO:0005319">
    <property type="term" value="F:lipid transporter activity"/>
    <property type="evidence" value="ECO:0007669"/>
    <property type="project" value="TreeGrafter"/>
</dbReference>
<dbReference type="GO" id="GO:0009898">
    <property type="term" value="C:cytoplasmic side of plasma membrane"/>
    <property type="evidence" value="ECO:0007669"/>
    <property type="project" value="TreeGrafter"/>
</dbReference>
<gene>
    <name evidence="5" type="ORF">OKA104_LOCUS11106</name>
    <name evidence="4" type="ORF">VCS650_LOCUS27463</name>
</gene>